<proteinExistence type="predicted"/>
<evidence type="ECO:0000256" key="1">
    <source>
        <dbReference type="SAM" id="SignalP"/>
    </source>
</evidence>
<dbReference type="AlphaFoldDB" id="A0A7D5Z4I3"/>
<dbReference type="PROSITE" id="PS51257">
    <property type="entry name" value="PROKAR_LIPOPROTEIN"/>
    <property type="match status" value="1"/>
</dbReference>
<reference evidence="2 3" key="1">
    <citation type="journal article" date="2016" name="Int. J. Syst. Evol. Microbiol.">
        <title>Chitinibacter fontanus sp. nov., isolated from a spring.</title>
        <authorList>
            <person name="Sheu S.Y."/>
            <person name="Li Y.S."/>
            <person name="Young C.C."/>
            <person name="Chen W.M."/>
        </authorList>
    </citation>
    <scope>NUCLEOTIDE SEQUENCE [LARGE SCALE GENOMIC DNA]</scope>
    <source>
        <strain evidence="2 3">STM-7</strain>
    </source>
</reference>
<organism evidence="2 3">
    <name type="scientific">Chitinibacter fontanus</name>
    <dbReference type="NCBI Taxonomy" id="1737446"/>
    <lineage>
        <taxon>Bacteria</taxon>
        <taxon>Pseudomonadati</taxon>
        <taxon>Pseudomonadota</taxon>
        <taxon>Betaproteobacteria</taxon>
        <taxon>Neisseriales</taxon>
        <taxon>Chitinibacteraceae</taxon>
        <taxon>Chitinibacter</taxon>
    </lineage>
</organism>
<name>A0A7D5Z4I3_9NEIS</name>
<keyword evidence="3" id="KW-1185">Reference proteome</keyword>
<keyword evidence="1" id="KW-0732">Signal</keyword>
<dbReference type="EMBL" id="CP058952">
    <property type="protein sequence ID" value="QLI80482.1"/>
    <property type="molecule type" value="Genomic_DNA"/>
</dbReference>
<feature type="signal peptide" evidence="1">
    <location>
        <begin position="1"/>
        <end position="20"/>
    </location>
</feature>
<evidence type="ECO:0008006" key="4">
    <source>
        <dbReference type="Google" id="ProtNLM"/>
    </source>
</evidence>
<dbReference type="KEGG" id="cfon:HZU75_02410"/>
<dbReference type="Proteomes" id="UP000510822">
    <property type="component" value="Chromosome"/>
</dbReference>
<evidence type="ECO:0000313" key="3">
    <source>
        <dbReference type="Proteomes" id="UP000510822"/>
    </source>
</evidence>
<evidence type="ECO:0000313" key="2">
    <source>
        <dbReference type="EMBL" id="QLI80482.1"/>
    </source>
</evidence>
<feature type="chain" id="PRO_5028797666" description="Lipoprotein" evidence="1">
    <location>
        <begin position="21"/>
        <end position="147"/>
    </location>
</feature>
<protein>
    <recommendedName>
        <fullName evidence="4">Lipoprotein</fullName>
    </recommendedName>
</protein>
<dbReference type="RefSeq" id="WP_180307622.1">
    <property type="nucleotide sequence ID" value="NZ_CP058952.1"/>
</dbReference>
<gene>
    <name evidence="2" type="ORF">HZU75_02410</name>
</gene>
<accession>A0A7D5Z4I3</accession>
<sequence>MKKQTSQWLCLLISSILLSACSTPPAPTPQTEPKPVAKAQPNVPSVLIVGRSNKAVIEDIVRFRTSKGMKVLSRSNTRLEFSSTVSKANIPTEARIQYTLTQASQGWQLSAKVFQISYPATKNEKVEDITPHVLDKLNEELARYVTN</sequence>